<dbReference type="InterPro" id="IPR010982">
    <property type="entry name" value="Lambda_DNA-bd_dom_sf"/>
</dbReference>
<sequence>MATETRAFDAAKYFTTPEAQARLLNEALEEGDARFLASALGTVAKARGGIQQLAADTGLSRQALHKALSENGNPTIDTVLKVIRALDIRLHAEPGVARQPVHA</sequence>
<dbReference type="PANTHER" id="PTHR40275">
    <property type="entry name" value="SSL7038 PROTEIN"/>
    <property type="match status" value="1"/>
</dbReference>
<dbReference type="PROSITE" id="PS50943">
    <property type="entry name" value="HTH_CROC1"/>
    <property type="match status" value="1"/>
</dbReference>
<dbReference type="AlphaFoldDB" id="A0A7W6JUF7"/>
<dbReference type="EMBL" id="JACIEH010000003">
    <property type="protein sequence ID" value="MBB4099779.1"/>
    <property type="molecule type" value="Genomic_DNA"/>
</dbReference>
<dbReference type="InterPro" id="IPR014057">
    <property type="entry name" value="HI1420"/>
</dbReference>
<dbReference type="RefSeq" id="WP_183999143.1">
    <property type="nucleotide sequence ID" value="NZ_JACIEH010000003.1"/>
</dbReference>
<reference evidence="2 3" key="1">
    <citation type="submission" date="2020-08" db="EMBL/GenBank/DDBJ databases">
        <title>Genomic Encyclopedia of Type Strains, Phase IV (KMG-IV): sequencing the most valuable type-strain genomes for metagenomic binning, comparative biology and taxonomic classification.</title>
        <authorList>
            <person name="Goeker M."/>
        </authorList>
    </citation>
    <scope>NUCLEOTIDE SEQUENCE [LARGE SCALE GENOMIC DNA]</scope>
    <source>
        <strain evidence="2 3">DSM 101806</strain>
    </source>
</reference>
<evidence type="ECO:0000259" key="1">
    <source>
        <dbReference type="PROSITE" id="PS50943"/>
    </source>
</evidence>
<evidence type="ECO:0000313" key="2">
    <source>
        <dbReference type="EMBL" id="MBB4099779.1"/>
    </source>
</evidence>
<organism evidence="2 3">
    <name type="scientific">Sphingomonas kyeonggiensis</name>
    <dbReference type="NCBI Taxonomy" id="1268553"/>
    <lineage>
        <taxon>Bacteria</taxon>
        <taxon>Pseudomonadati</taxon>
        <taxon>Pseudomonadota</taxon>
        <taxon>Alphaproteobacteria</taxon>
        <taxon>Sphingomonadales</taxon>
        <taxon>Sphingomonadaceae</taxon>
        <taxon>Sphingomonas</taxon>
    </lineage>
</organism>
<protein>
    <submittedName>
        <fullName evidence="2">Putative addiction module antidote protein</fullName>
    </submittedName>
</protein>
<dbReference type="SUPFAM" id="SSF47413">
    <property type="entry name" value="lambda repressor-like DNA-binding domains"/>
    <property type="match status" value="1"/>
</dbReference>
<dbReference type="Proteomes" id="UP000557392">
    <property type="component" value="Unassembled WGS sequence"/>
</dbReference>
<dbReference type="GO" id="GO:0003677">
    <property type="term" value="F:DNA binding"/>
    <property type="evidence" value="ECO:0007669"/>
    <property type="project" value="InterPro"/>
</dbReference>
<keyword evidence="3" id="KW-1185">Reference proteome</keyword>
<dbReference type="PANTHER" id="PTHR40275:SF1">
    <property type="entry name" value="SSL7038 PROTEIN"/>
    <property type="match status" value="1"/>
</dbReference>
<dbReference type="Gene3D" id="1.10.260.40">
    <property type="entry name" value="lambda repressor-like DNA-binding domains"/>
    <property type="match status" value="1"/>
</dbReference>
<proteinExistence type="predicted"/>
<evidence type="ECO:0000313" key="3">
    <source>
        <dbReference type="Proteomes" id="UP000557392"/>
    </source>
</evidence>
<name>A0A7W6JUF7_9SPHN</name>
<comment type="caution">
    <text evidence="2">The sequence shown here is derived from an EMBL/GenBank/DDBJ whole genome shotgun (WGS) entry which is preliminary data.</text>
</comment>
<accession>A0A7W6JUF7</accession>
<gene>
    <name evidence="2" type="ORF">GGR46_003351</name>
</gene>
<dbReference type="Pfam" id="PF21716">
    <property type="entry name" value="dnstrm_HI1420"/>
    <property type="match status" value="1"/>
</dbReference>
<dbReference type="InterPro" id="IPR001387">
    <property type="entry name" value="Cro/C1-type_HTH"/>
</dbReference>
<dbReference type="CDD" id="cd00093">
    <property type="entry name" value="HTH_XRE"/>
    <property type="match status" value="1"/>
</dbReference>
<feature type="domain" description="HTH cro/C1-type" evidence="1">
    <location>
        <begin position="51"/>
        <end position="93"/>
    </location>
</feature>
<dbReference type="NCBIfam" id="TIGR02684">
    <property type="entry name" value="dnstrm_HI1420"/>
    <property type="match status" value="1"/>
</dbReference>